<keyword evidence="2" id="KW-1185">Reference proteome</keyword>
<dbReference type="EMBL" id="CP058214">
    <property type="protein sequence ID" value="QPC43678.1"/>
    <property type="molecule type" value="Genomic_DNA"/>
</dbReference>
<dbReference type="GO" id="GO:0008168">
    <property type="term" value="F:methyltransferase activity"/>
    <property type="evidence" value="ECO:0007669"/>
    <property type="project" value="UniProtKB-KW"/>
</dbReference>
<dbReference type="PANTHER" id="PTHR43861">
    <property type="entry name" value="TRANS-ACONITATE 2-METHYLTRANSFERASE-RELATED"/>
    <property type="match status" value="1"/>
</dbReference>
<keyword evidence="1" id="KW-0489">Methyltransferase</keyword>
<dbReference type="AlphaFoldDB" id="A0A7S8HCW2"/>
<evidence type="ECO:0000313" key="1">
    <source>
        <dbReference type="EMBL" id="QPC43678.1"/>
    </source>
</evidence>
<accession>A0A7S8HCW2</accession>
<protein>
    <submittedName>
        <fullName evidence="1">Class I SAM-dependent methyltransferase</fullName>
    </submittedName>
</protein>
<dbReference type="Proteomes" id="UP000593594">
    <property type="component" value="Chromosome"/>
</dbReference>
<proteinExistence type="predicted"/>
<dbReference type="Gene3D" id="3.40.50.150">
    <property type="entry name" value="Vaccinia Virus protein VP39"/>
    <property type="match status" value="1"/>
</dbReference>
<dbReference type="Pfam" id="PF13489">
    <property type="entry name" value="Methyltransf_23"/>
    <property type="match status" value="1"/>
</dbReference>
<evidence type="ECO:0000313" key="2">
    <source>
        <dbReference type="Proteomes" id="UP000593594"/>
    </source>
</evidence>
<gene>
    <name evidence="1" type="ORF">HW532_13865</name>
</gene>
<dbReference type="KEGG" id="kmn:HW532_13865"/>
<keyword evidence="1" id="KW-0808">Transferase</keyword>
<dbReference type="SUPFAM" id="SSF53335">
    <property type="entry name" value="S-adenosyl-L-methionine-dependent methyltransferases"/>
    <property type="match status" value="1"/>
</dbReference>
<dbReference type="CDD" id="cd02440">
    <property type="entry name" value="AdoMet_MTases"/>
    <property type="match status" value="1"/>
</dbReference>
<sequence length="293" mass="32964">MDRGQIAYAFDGLLRRARQKCLCPSCRSDRSERVDRKVFHELRRCRDCALLYRWPYETAEEMARFYQTDYRQAGLTTDLPDDATLRTLLETGFAGTQKDFSRLVDLLAALSVPQGARILDYGANWGYGVWQLRRAGYSALGYEVSQPRARYSDKLDVEVATQWPEIEARGPFDVVFSAHVLEHTPDPAGALREQLGVLAPGGWLIACFPNGSDAFRKADPAAFHRLWGRVHPVMLDEAFVRHTLPTPSLAVGAFCPADLDRFRHWDRATAWTGTLDTGELLVVYAKSGEAVHA</sequence>
<name>A0A7S8HCW2_9HYPH</name>
<reference evidence="1 2" key="1">
    <citation type="submission" date="2020-06" db="EMBL/GenBank/DDBJ databases">
        <title>Genome sequence of 2 isolates from Red Sea Mangroves.</title>
        <authorList>
            <person name="Sefrji F."/>
            <person name="Michoud G."/>
            <person name="Merlino G."/>
            <person name="Daffonchio D."/>
        </authorList>
    </citation>
    <scope>NUCLEOTIDE SEQUENCE [LARGE SCALE GENOMIC DNA]</scope>
    <source>
        <strain evidence="1 2">R1DC25</strain>
    </source>
</reference>
<dbReference type="GO" id="GO:0032259">
    <property type="term" value="P:methylation"/>
    <property type="evidence" value="ECO:0007669"/>
    <property type="project" value="UniProtKB-KW"/>
</dbReference>
<organism evidence="1 2">
    <name type="scientific">Kaustia mangrovi</name>
    <dbReference type="NCBI Taxonomy" id="2593653"/>
    <lineage>
        <taxon>Bacteria</taxon>
        <taxon>Pseudomonadati</taxon>
        <taxon>Pseudomonadota</taxon>
        <taxon>Alphaproteobacteria</taxon>
        <taxon>Hyphomicrobiales</taxon>
        <taxon>Parvibaculaceae</taxon>
        <taxon>Kaustia</taxon>
    </lineage>
</organism>
<dbReference type="RefSeq" id="WP_213161041.1">
    <property type="nucleotide sequence ID" value="NZ_CP058214.1"/>
</dbReference>
<dbReference type="InterPro" id="IPR029063">
    <property type="entry name" value="SAM-dependent_MTases_sf"/>
</dbReference>